<evidence type="ECO:0000259" key="1">
    <source>
        <dbReference type="PROSITE" id="PS50106"/>
    </source>
</evidence>
<accession>A0A918WQD4</accession>
<reference evidence="2" key="2">
    <citation type="submission" date="2020-09" db="EMBL/GenBank/DDBJ databases">
        <authorList>
            <person name="Sun Q."/>
            <person name="Kim S."/>
        </authorList>
    </citation>
    <scope>NUCLEOTIDE SEQUENCE</scope>
    <source>
        <strain evidence="2">KCTC 12988</strain>
    </source>
</reference>
<comment type="caution">
    <text evidence="2">The sequence shown here is derived from an EMBL/GenBank/DDBJ whole genome shotgun (WGS) entry which is preliminary data.</text>
</comment>
<keyword evidence="3" id="KW-1185">Reference proteome</keyword>
<dbReference type="PANTHER" id="PTHR43019:SF23">
    <property type="entry name" value="PROTEASE DO-LIKE 5, CHLOROPLASTIC"/>
    <property type="match status" value="1"/>
</dbReference>
<dbReference type="Gene3D" id="2.40.10.120">
    <property type="match status" value="1"/>
</dbReference>
<dbReference type="AlphaFoldDB" id="A0A918WQD4"/>
<protein>
    <recommendedName>
        <fullName evidence="1">PDZ domain-containing protein</fullName>
    </recommendedName>
</protein>
<dbReference type="SUPFAM" id="SSF50156">
    <property type="entry name" value="PDZ domain-like"/>
    <property type="match status" value="1"/>
</dbReference>
<dbReference type="PRINTS" id="PR00834">
    <property type="entry name" value="PROTEASES2C"/>
</dbReference>
<organism evidence="2 3">
    <name type="scientific">Roseibacillus persicicus</name>
    <dbReference type="NCBI Taxonomy" id="454148"/>
    <lineage>
        <taxon>Bacteria</taxon>
        <taxon>Pseudomonadati</taxon>
        <taxon>Verrucomicrobiota</taxon>
        <taxon>Verrucomicrobiia</taxon>
        <taxon>Verrucomicrobiales</taxon>
        <taxon>Verrucomicrobiaceae</taxon>
        <taxon>Roseibacillus</taxon>
    </lineage>
</organism>
<dbReference type="GO" id="GO:0006508">
    <property type="term" value="P:proteolysis"/>
    <property type="evidence" value="ECO:0007669"/>
    <property type="project" value="InterPro"/>
</dbReference>
<dbReference type="GO" id="GO:0004252">
    <property type="term" value="F:serine-type endopeptidase activity"/>
    <property type="evidence" value="ECO:0007669"/>
    <property type="project" value="InterPro"/>
</dbReference>
<dbReference type="InterPro" id="IPR001478">
    <property type="entry name" value="PDZ"/>
</dbReference>
<dbReference type="Pfam" id="PF13180">
    <property type="entry name" value="PDZ_2"/>
    <property type="match status" value="1"/>
</dbReference>
<sequence length="330" mass="35575">MKYLGSLAMLGTLFGFGSLSVSGADRHYFNDLDAPESVEDLVNIETALKSVLPSTRAATVCLELGEEKGSGSGVIVSPDGLILTAAHVSGGVNRTIEAVMEDGTRYPVRTLGLISNTDAAMAQIEGEGPFPYVEVDRENETMLGDWVMALGHSGGFDLERGVVVRLGRVVRMAQRTWQTDGTLIGGDSGGPLFDLQGRLIGIHSRVGKVKLENLHVPMSDFVENWDRMLNEEFVGDGPFATRLPGYLGVQLEKDEESGEVSIAEVMADEAAEKAGLQKGDILLKVGEEGFEDVEGLQGLLKEKSEGDVISLTYRRDDEEQTVELKLGGRE</sequence>
<dbReference type="Proteomes" id="UP000644507">
    <property type="component" value="Unassembled WGS sequence"/>
</dbReference>
<gene>
    <name evidence="2" type="ORF">GCM10007100_34940</name>
</gene>
<dbReference type="EMBL" id="BMXI01000017">
    <property type="protein sequence ID" value="GHC64252.1"/>
    <property type="molecule type" value="Genomic_DNA"/>
</dbReference>
<dbReference type="PANTHER" id="PTHR43019">
    <property type="entry name" value="SERINE ENDOPROTEASE DEGS"/>
    <property type="match status" value="1"/>
</dbReference>
<dbReference type="SMART" id="SM00228">
    <property type="entry name" value="PDZ"/>
    <property type="match status" value="1"/>
</dbReference>
<dbReference type="InterPro" id="IPR009003">
    <property type="entry name" value="Peptidase_S1_PA"/>
</dbReference>
<proteinExistence type="predicted"/>
<dbReference type="PROSITE" id="PS50106">
    <property type="entry name" value="PDZ"/>
    <property type="match status" value="1"/>
</dbReference>
<dbReference type="Gene3D" id="2.30.42.10">
    <property type="match status" value="1"/>
</dbReference>
<dbReference type="InterPro" id="IPR036034">
    <property type="entry name" value="PDZ_sf"/>
</dbReference>
<name>A0A918WQD4_9BACT</name>
<evidence type="ECO:0000313" key="2">
    <source>
        <dbReference type="EMBL" id="GHC64252.1"/>
    </source>
</evidence>
<reference evidence="2" key="1">
    <citation type="journal article" date="2014" name="Int. J. Syst. Evol. Microbiol.">
        <title>Complete genome sequence of Corynebacterium casei LMG S-19264T (=DSM 44701T), isolated from a smear-ripened cheese.</title>
        <authorList>
            <consortium name="US DOE Joint Genome Institute (JGI-PGF)"/>
            <person name="Walter F."/>
            <person name="Albersmeier A."/>
            <person name="Kalinowski J."/>
            <person name="Ruckert C."/>
        </authorList>
    </citation>
    <scope>NUCLEOTIDE SEQUENCE</scope>
    <source>
        <strain evidence="2">KCTC 12988</strain>
    </source>
</reference>
<feature type="domain" description="PDZ" evidence="1">
    <location>
        <begin position="245"/>
        <end position="317"/>
    </location>
</feature>
<dbReference type="SUPFAM" id="SSF50494">
    <property type="entry name" value="Trypsin-like serine proteases"/>
    <property type="match status" value="1"/>
</dbReference>
<dbReference type="InterPro" id="IPR001940">
    <property type="entry name" value="Peptidase_S1C"/>
</dbReference>
<dbReference type="Pfam" id="PF13365">
    <property type="entry name" value="Trypsin_2"/>
    <property type="match status" value="1"/>
</dbReference>
<evidence type="ECO:0000313" key="3">
    <source>
        <dbReference type="Proteomes" id="UP000644507"/>
    </source>
</evidence>